<evidence type="ECO:0000313" key="3">
    <source>
        <dbReference type="Proteomes" id="UP000288859"/>
    </source>
</evidence>
<feature type="region of interest" description="Disordered" evidence="1">
    <location>
        <begin position="547"/>
        <end position="610"/>
    </location>
</feature>
<feature type="region of interest" description="Disordered" evidence="1">
    <location>
        <begin position="446"/>
        <end position="473"/>
    </location>
</feature>
<feature type="compositionally biased region" description="Basic and acidic residues" evidence="1">
    <location>
        <begin position="671"/>
        <end position="685"/>
    </location>
</feature>
<dbReference type="AlphaFoldDB" id="A0A438NJ61"/>
<evidence type="ECO:0000313" key="2">
    <source>
        <dbReference type="EMBL" id="RVX75742.1"/>
    </source>
</evidence>
<accession>A0A438NJ61</accession>
<feature type="region of interest" description="Disordered" evidence="1">
    <location>
        <begin position="751"/>
        <end position="786"/>
    </location>
</feature>
<organism evidence="2 3">
    <name type="scientific">Exophiala mesophila</name>
    <name type="common">Black yeast-like fungus</name>
    <dbReference type="NCBI Taxonomy" id="212818"/>
    <lineage>
        <taxon>Eukaryota</taxon>
        <taxon>Fungi</taxon>
        <taxon>Dikarya</taxon>
        <taxon>Ascomycota</taxon>
        <taxon>Pezizomycotina</taxon>
        <taxon>Eurotiomycetes</taxon>
        <taxon>Chaetothyriomycetidae</taxon>
        <taxon>Chaetothyriales</taxon>
        <taxon>Herpotrichiellaceae</taxon>
        <taxon>Exophiala</taxon>
    </lineage>
</organism>
<dbReference type="EMBL" id="NAJM01000001">
    <property type="protein sequence ID" value="RVX75742.1"/>
    <property type="molecule type" value="Genomic_DNA"/>
</dbReference>
<evidence type="ECO:0000256" key="1">
    <source>
        <dbReference type="SAM" id="MobiDB-lite"/>
    </source>
</evidence>
<dbReference type="OrthoDB" id="4161833at2759"/>
<feature type="region of interest" description="Disordered" evidence="1">
    <location>
        <begin position="250"/>
        <end position="307"/>
    </location>
</feature>
<feature type="compositionally biased region" description="Polar residues" evidence="1">
    <location>
        <begin position="649"/>
        <end position="658"/>
    </location>
</feature>
<feature type="compositionally biased region" description="Low complexity" evidence="1">
    <location>
        <begin position="294"/>
        <end position="307"/>
    </location>
</feature>
<reference evidence="2 3" key="1">
    <citation type="submission" date="2017-03" db="EMBL/GenBank/DDBJ databases">
        <title>Genomes of endolithic fungi from Antarctica.</title>
        <authorList>
            <person name="Coleine C."/>
            <person name="Masonjones S."/>
            <person name="Stajich J.E."/>
        </authorList>
    </citation>
    <scope>NUCLEOTIDE SEQUENCE [LARGE SCALE GENOMIC DNA]</scope>
    <source>
        <strain evidence="2 3">CCFEE 6314</strain>
    </source>
</reference>
<feature type="compositionally biased region" description="Polar residues" evidence="1">
    <location>
        <begin position="559"/>
        <end position="573"/>
    </location>
</feature>
<feature type="compositionally biased region" description="Basic and acidic residues" evidence="1">
    <location>
        <begin position="590"/>
        <end position="610"/>
    </location>
</feature>
<sequence length="786" mass="88024">MRTMSERSRRFSTWQFFANRQRSPPVDSTSLRGYCYDDQPARQQPLIVGHIFESPRQPPQFLLRRPSGLHWPLLRDRSLGSRPALPTQAEIEPPALRSRILSRPLRRAKTDSGHQHRPKISAPLAYSFHESTLKREPSQFSDEIDKDEIKTHRGPNEAIFTLRQHPNPQAEISVAYSYPSRSTSLRVQTNRAVASRSVIRRSRSSGAVSNITAPSTTNTLRNLAEVDPDKNDNAFARIHPAGWNQILPKQWIDDSPDHSDCANTGTTRSLYSHDDAEAQDVDSQASSATAGMRPSPTQSPPKQSSAQFVSRLAKTVNPRYKFEGDEEQDLETVPTQPNPESVYTEVFKTITKPQSLSESQIAQNDECWWDDDVGHLAVNARPSHNHSISSSTPKVAQTSHSADEMYEIRLEQPHEPCDPMERPSFPCGPVSSESRLVGPPCDATSGIGPALHSQGSFTLPKHTAAETSPRGGEREAVDEWFQIDERTGLFALPTVDCPIEPEARRYQTTTYPMQATPIPFVVRRRPLPAFERTVMVPGRIYQQIVQRQQEPPRRPLLVPQQTFPSVSTTSRNPTRVRLEDQSSGSTSRNVDQRRNHELDQQYETDSPRELDDRYFESQAQTQRIHGHIDHLIDMYLPEIPEEGSGDSGDLSQKPGSNDSQDDGGLAGLFDQSEHSPPRAADEKPSPHVCGVGREDWQRTNGLPRQLSRPTRRRANTTGGLEHVQNGVPNGVSFPDISRPQLLRRQALLLSGHPINPGRGRSNGNSRDIQGPVAPTTYLDEHGNTWI</sequence>
<comment type="caution">
    <text evidence="2">The sequence shown here is derived from an EMBL/GenBank/DDBJ whole genome shotgun (WGS) entry which is preliminary data.</text>
</comment>
<gene>
    <name evidence="2" type="ORF">B0A52_00098</name>
</gene>
<feature type="region of interest" description="Disordered" evidence="1">
    <location>
        <begin position="638"/>
        <end position="734"/>
    </location>
</feature>
<protein>
    <submittedName>
        <fullName evidence="2">Uncharacterized protein</fullName>
    </submittedName>
</protein>
<dbReference type="Proteomes" id="UP000288859">
    <property type="component" value="Unassembled WGS sequence"/>
</dbReference>
<feature type="compositionally biased region" description="Polar residues" evidence="1">
    <location>
        <begin position="261"/>
        <end position="270"/>
    </location>
</feature>
<name>A0A438NJ61_EXOME</name>
<feature type="compositionally biased region" description="Basic and acidic residues" evidence="1">
    <location>
        <begin position="251"/>
        <end position="260"/>
    </location>
</feature>
<proteinExistence type="predicted"/>